<evidence type="ECO:0000256" key="4">
    <source>
        <dbReference type="ARBA" id="ARBA00022741"/>
    </source>
</evidence>
<dbReference type="InterPro" id="IPR003439">
    <property type="entry name" value="ABC_transporter-like_ATP-bd"/>
</dbReference>
<keyword evidence="5 10" id="KW-0067">ATP-binding</keyword>
<proteinExistence type="predicted"/>
<dbReference type="RefSeq" id="WP_371838663.1">
    <property type="nucleotide sequence ID" value="NZ_JBGMEK010000015.1"/>
</dbReference>
<evidence type="ECO:0000256" key="7">
    <source>
        <dbReference type="ARBA" id="ARBA00023065"/>
    </source>
</evidence>
<dbReference type="GO" id="GO:0005524">
    <property type="term" value="F:ATP binding"/>
    <property type="evidence" value="ECO:0007669"/>
    <property type="project" value="UniProtKB-KW"/>
</dbReference>
<dbReference type="EMBL" id="JBGMEK010000015">
    <property type="protein sequence ID" value="MFA0811094.1"/>
    <property type="molecule type" value="Genomic_DNA"/>
</dbReference>
<evidence type="ECO:0000256" key="6">
    <source>
        <dbReference type="ARBA" id="ARBA00023004"/>
    </source>
</evidence>
<keyword evidence="6" id="KW-0408">Iron</keyword>
<gene>
    <name evidence="10" type="ORF">ACCI49_09190</name>
</gene>
<dbReference type="Proteomes" id="UP001569428">
    <property type="component" value="Unassembled WGS sequence"/>
</dbReference>
<dbReference type="SUPFAM" id="SSF52540">
    <property type="entry name" value="P-loop containing nucleoside triphosphate hydrolases"/>
    <property type="match status" value="1"/>
</dbReference>
<comment type="caution">
    <text evidence="10">The sequence shown here is derived from an EMBL/GenBank/DDBJ whole genome shotgun (WGS) entry which is preliminary data.</text>
</comment>
<sequence length="345" mass="37443">MHPILSIGNLQCRYGEQVVIESVSFALQEGEIACLLGPSGCGKTTLLHAIAGFQPVTEGSIQLSGEVISSPEIQVPAERRKIGVVFQDYALFPHLTVEQNIAFGIQSMPKSERQSRTQSLLQLVRLEGFGQQYPHQLSGGQQQRVALARALAPRPKLLLLDEPFSNLDTELRRSLASEVRRILKQTGTSALLVTHDRNEAFVAADKLGVMGEGQLLQWDTPEQVYQAPANADVARLTGSGNLLTGVVTDNRLVQTPMGLMNTTENTLQPGTRVKVFVRSGGIEIGEHEYAVPVLIAERDFLGEQCLYQLTLTDGQTVEASLPAQPELSSGVSVPARVTRALVFPA</sequence>
<evidence type="ECO:0000313" key="11">
    <source>
        <dbReference type="Proteomes" id="UP001569428"/>
    </source>
</evidence>
<evidence type="ECO:0000256" key="1">
    <source>
        <dbReference type="ARBA" id="ARBA00022448"/>
    </source>
</evidence>
<dbReference type="Gene3D" id="3.40.50.300">
    <property type="entry name" value="P-loop containing nucleotide triphosphate hydrolases"/>
    <property type="match status" value="1"/>
</dbReference>
<dbReference type="InterPro" id="IPR050093">
    <property type="entry name" value="ABC_SmlMolc_Importer"/>
</dbReference>
<keyword evidence="11" id="KW-1185">Reference proteome</keyword>
<feature type="domain" description="ABC transporter" evidence="9">
    <location>
        <begin position="5"/>
        <end position="237"/>
    </location>
</feature>
<evidence type="ECO:0000256" key="5">
    <source>
        <dbReference type="ARBA" id="ARBA00022840"/>
    </source>
</evidence>
<keyword evidence="3" id="KW-0410">Iron transport</keyword>
<accession>A0ABV4NYL7</accession>
<dbReference type="InterPro" id="IPR003593">
    <property type="entry name" value="AAA+_ATPase"/>
</dbReference>
<keyword evidence="7" id="KW-0406">Ion transport</keyword>
<organism evidence="10 11">
    <name type="scientific">Microbulbifer epialgicus</name>
    <dbReference type="NCBI Taxonomy" id="393907"/>
    <lineage>
        <taxon>Bacteria</taxon>
        <taxon>Pseudomonadati</taxon>
        <taxon>Pseudomonadota</taxon>
        <taxon>Gammaproteobacteria</taxon>
        <taxon>Cellvibrionales</taxon>
        <taxon>Microbulbiferaceae</taxon>
        <taxon>Microbulbifer</taxon>
    </lineage>
</organism>
<dbReference type="InterPro" id="IPR017871">
    <property type="entry name" value="ABC_transporter-like_CS"/>
</dbReference>
<dbReference type="CDD" id="cd03259">
    <property type="entry name" value="ABC_Carb_Solutes_like"/>
    <property type="match status" value="1"/>
</dbReference>
<dbReference type="PANTHER" id="PTHR42781">
    <property type="entry name" value="SPERMIDINE/PUTRESCINE IMPORT ATP-BINDING PROTEIN POTA"/>
    <property type="match status" value="1"/>
</dbReference>
<dbReference type="Pfam" id="PF00005">
    <property type="entry name" value="ABC_tran"/>
    <property type="match status" value="1"/>
</dbReference>
<dbReference type="InterPro" id="IPR027417">
    <property type="entry name" value="P-loop_NTPase"/>
</dbReference>
<name>A0ABV4NYL7_9GAMM</name>
<dbReference type="PROSITE" id="PS50893">
    <property type="entry name" value="ABC_TRANSPORTER_2"/>
    <property type="match status" value="1"/>
</dbReference>
<keyword evidence="8" id="KW-0472">Membrane</keyword>
<dbReference type="PANTHER" id="PTHR42781:SF4">
    <property type="entry name" value="SPERMIDINE_PUTRESCINE IMPORT ATP-BINDING PROTEIN POTA"/>
    <property type="match status" value="1"/>
</dbReference>
<keyword evidence="4" id="KW-0547">Nucleotide-binding</keyword>
<dbReference type="PROSITE" id="PS00211">
    <property type="entry name" value="ABC_TRANSPORTER_1"/>
    <property type="match status" value="1"/>
</dbReference>
<evidence type="ECO:0000256" key="8">
    <source>
        <dbReference type="ARBA" id="ARBA00023136"/>
    </source>
</evidence>
<evidence type="ECO:0000256" key="2">
    <source>
        <dbReference type="ARBA" id="ARBA00022475"/>
    </source>
</evidence>
<keyword evidence="1" id="KW-0813">Transport</keyword>
<dbReference type="InterPro" id="IPR015853">
    <property type="entry name" value="ABC_transpr_FbpC"/>
</dbReference>
<evidence type="ECO:0000259" key="9">
    <source>
        <dbReference type="PROSITE" id="PS50893"/>
    </source>
</evidence>
<reference evidence="10 11" key="1">
    <citation type="submission" date="2024-08" db="EMBL/GenBank/DDBJ databases">
        <authorList>
            <person name="Ishaq N."/>
        </authorList>
    </citation>
    <scope>NUCLEOTIDE SEQUENCE [LARGE SCALE GENOMIC DNA]</scope>
    <source>
        <strain evidence="10 11">DSM 18651</strain>
    </source>
</reference>
<protein>
    <submittedName>
        <fullName evidence="10">ABC transporter ATP-binding protein</fullName>
    </submittedName>
</protein>
<evidence type="ECO:0000256" key="3">
    <source>
        <dbReference type="ARBA" id="ARBA00022496"/>
    </source>
</evidence>
<dbReference type="SMART" id="SM00382">
    <property type="entry name" value="AAA"/>
    <property type="match status" value="1"/>
</dbReference>
<keyword evidence="2" id="KW-1003">Cell membrane</keyword>
<evidence type="ECO:0000313" key="10">
    <source>
        <dbReference type="EMBL" id="MFA0811094.1"/>
    </source>
</evidence>